<dbReference type="CDD" id="cd14275">
    <property type="entry name" value="UBA_EF-Ts"/>
    <property type="match status" value="1"/>
</dbReference>
<keyword evidence="4" id="KW-0496">Mitochondrion</keyword>
<dbReference type="InterPro" id="IPR036402">
    <property type="entry name" value="EF-Ts_dimer_sf"/>
</dbReference>
<reference evidence="6 7" key="1">
    <citation type="journal article" date="2021" name="BMC Biol.">
        <title>Horizontally acquired antibacterial genes associated with adaptive radiation of ladybird beetles.</title>
        <authorList>
            <person name="Li H.S."/>
            <person name="Tang X.F."/>
            <person name="Huang Y.H."/>
            <person name="Xu Z.Y."/>
            <person name="Chen M.L."/>
            <person name="Du X.Y."/>
            <person name="Qiu B.Y."/>
            <person name="Chen P.T."/>
            <person name="Zhang W."/>
            <person name="Slipinski A."/>
            <person name="Escalona H.E."/>
            <person name="Waterhouse R.M."/>
            <person name="Zwick A."/>
            <person name="Pang H."/>
        </authorList>
    </citation>
    <scope>NUCLEOTIDE SEQUENCE [LARGE SCALE GENOMIC DNA]</scope>
    <source>
        <strain evidence="6">SYSU2018</strain>
    </source>
</reference>
<dbReference type="Pfam" id="PF25025">
    <property type="entry name" value="EF-Ts_N"/>
    <property type="match status" value="1"/>
</dbReference>
<dbReference type="PROSITE" id="PS01126">
    <property type="entry name" value="EF_TS_1"/>
    <property type="match status" value="1"/>
</dbReference>
<dbReference type="GO" id="GO:0003746">
    <property type="term" value="F:translation elongation factor activity"/>
    <property type="evidence" value="ECO:0007669"/>
    <property type="project" value="UniProtKB-UniRule"/>
</dbReference>
<evidence type="ECO:0000256" key="4">
    <source>
        <dbReference type="HAMAP-Rule" id="MF_03135"/>
    </source>
</evidence>
<evidence type="ECO:0000256" key="2">
    <source>
        <dbReference type="ARBA" id="ARBA00022768"/>
    </source>
</evidence>
<dbReference type="PANTHER" id="PTHR11741:SF0">
    <property type="entry name" value="ELONGATION FACTOR TS, MITOCHONDRIAL"/>
    <property type="match status" value="1"/>
</dbReference>
<evidence type="ECO:0000313" key="6">
    <source>
        <dbReference type="EMBL" id="KAL3281628.1"/>
    </source>
</evidence>
<comment type="caution">
    <text evidence="6">The sequence shown here is derived from an EMBL/GenBank/DDBJ whole genome shotgun (WGS) entry which is preliminary data.</text>
</comment>
<protein>
    <recommendedName>
        <fullName evidence="4">Elongation factor Ts, mitochondrial</fullName>
        <shortName evidence="4">EF-Ts</shortName>
        <shortName evidence="4">EF-TsMt</shortName>
    </recommendedName>
</protein>
<dbReference type="InterPro" id="IPR014039">
    <property type="entry name" value="Transl_elong_EFTs/EF1B_dimer"/>
</dbReference>
<dbReference type="Gene3D" id="1.10.8.10">
    <property type="entry name" value="DNA helicase RuvA subunit, C-terminal domain"/>
    <property type="match status" value="1"/>
</dbReference>
<dbReference type="AlphaFoldDB" id="A0ABD2NSD7"/>
<proteinExistence type="inferred from homology"/>
<evidence type="ECO:0000256" key="3">
    <source>
        <dbReference type="ARBA" id="ARBA00022917"/>
    </source>
</evidence>
<dbReference type="EMBL" id="JABFTP020000144">
    <property type="protein sequence ID" value="KAL3281628.1"/>
    <property type="molecule type" value="Genomic_DNA"/>
</dbReference>
<keyword evidence="3 4" id="KW-0648">Protein biosynthesis</keyword>
<dbReference type="InterPro" id="IPR009060">
    <property type="entry name" value="UBA-like_sf"/>
</dbReference>
<dbReference type="PANTHER" id="PTHR11741">
    <property type="entry name" value="ELONGATION FACTOR TS"/>
    <property type="match status" value="1"/>
</dbReference>
<accession>A0ABD2NSD7</accession>
<dbReference type="Pfam" id="PF00889">
    <property type="entry name" value="EF_TS"/>
    <property type="match status" value="1"/>
</dbReference>
<name>A0ABD2NSD7_9CUCU</name>
<comment type="similarity">
    <text evidence="1 4">Belongs to the EF-Ts family.</text>
</comment>
<organism evidence="6 7">
    <name type="scientific">Cryptolaemus montrouzieri</name>
    <dbReference type="NCBI Taxonomy" id="559131"/>
    <lineage>
        <taxon>Eukaryota</taxon>
        <taxon>Metazoa</taxon>
        <taxon>Ecdysozoa</taxon>
        <taxon>Arthropoda</taxon>
        <taxon>Hexapoda</taxon>
        <taxon>Insecta</taxon>
        <taxon>Pterygota</taxon>
        <taxon>Neoptera</taxon>
        <taxon>Endopterygota</taxon>
        <taxon>Coleoptera</taxon>
        <taxon>Polyphaga</taxon>
        <taxon>Cucujiformia</taxon>
        <taxon>Coccinelloidea</taxon>
        <taxon>Coccinellidae</taxon>
        <taxon>Scymninae</taxon>
        <taxon>Scymnini</taxon>
        <taxon>Cryptolaemus</taxon>
    </lineage>
</organism>
<dbReference type="HAMAP" id="MF_00050">
    <property type="entry name" value="EF_Ts"/>
    <property type="match status" value="1"/>
</dbReference>
<gene>
    <name evidence="6" type="ORF">HHI36_004834</name>
</gene>
<comment type="subcellular location">
    <subcellularLocation>
        <location evidence="4">Mitochondrion</location>
    </subcellularLocation>
</comment>
<evidence type="ECO:0000256" key="1">
    <source>
        <dbReference type="ARBA" id="ARBA00005532"/>
    </source>
</evidence>
<feature type="domain" description="Translation elongation factor EFTs/EF1B dimerisation" evidence="5">
    <location>
        <begin position="91"/>
        <end position="122"/>
    </location>
</feature>
<evidence type="ECO:0000259" key="5">
    <source>
        <dbReference type="Pfam" id="PF00889"/>
    </source>
</evidence>
<keyword evidence="2 4" id="KW-0251">Elongation factor</keyword>
<keyword evidence="7" id="KW-1185">Reference proteome</keyword>
<dbReference type="GO" id="GO:0005739">
    <property type="term" value="C:mitochondrion"/>
    <property type="evidence" value="ECO:0007669"/>
    <property type="project" value="UniProtKB-SubCell"/>
</dbReference>
<comment type="function">
    <text evidence="4">Associates with the EF-Tu.GDP complex and induces the exchange of GDP to GTP. It remains bound to the aminoacyl-tRNA.EF-Tu.GTP complex up to the GTP hydrolysis stage on the ribosome.</text>
</comment>
<dbReference type="PROSITE" id="PS01127">
    <property type="entry name" value="EF_TS_2"/>
    <property type="match status" value="1"/>
</dbReference>
<evidence type="ECO:0000313" key="7">
    <source>
        <dbReference type="Proteomes" id="UP001516400"/>
    </source>
</evidence>
<dbReference type="SUPFAM" id="SSF54713">
    <property type="entry name" value="Elongation factor Ts (EF-Ts), dimerisation domain"/>
    <property type="match status" value="1"/>
</dbReference>
<dbReference type="Gene3D" id="3.30.479.20">
    <property type="entry name" value="Elongation factor Ts, dimerisation domain"/>
    <property type="match status" value="1"/>
</dbReference>
<dbReference type="InterPro" id="IPR018101">
    <property type="entry name" value="Transl_elong_Ts_CS"/>
</dbReference>
<dbReference type="SUPFAM" id="SSF46934">
    <property type="entry name" value="UBA-like"/>
    <property type="match status" value="1"/>
</dbReference>
<dbReference type="InterPro" id="IPR001816">
    <property type="entry name" value="Transl_elong_EFTs/EF1B"/>
</dbReference>
<dbReference type="Proteomes" id="UP001516400">
    <property type="component" value="Unassembled WGS sequence"/>
</dbReference>
<sequence>MIFTKRIMHVYHSSRQLFAREKSALATLRKKTGYSISNCKKALEMHNNDLGAAENWLQDQAQALGWKKASKVEGRLTAQGLIGVIVKNPYAALIELNCETDFVAKSKEFKHMVEVAAYSCVNFISKHNNLKAPIIKHSMYWLPQDWTSREEK</sequence>